<organism evidence="3 4">
    <name type="scientific">Scophthalmus maximus</name>
    <name type="common">Turbot</name>
    <name type="synonym">Psetta maxima</name>
    <dbReference type="NCBI Taxonomy" id="52904"/>
    <lineage>
        <taxon>Eukaryota</taxon>
        <taxon>Metazoa</taxon>
        <taxon>Chordata</taxon>
        <taxon>Craniata</taxon>
        <taxon>Vertebrata</taxon>
        <taxon>Euteleostomi</taxon>
        <taxon>Actinopterygii</taxon>
        <taxon>Neopterygii</taxon>
        <taxon>Teleostei</taxon>
        <taxon>Neoteleostei</taxon>
        <taxon>Acanthomorphata</taxon>
        <taxon>Carangaria</taxon>
        <taxon>Pleuronectiformes</taxon>
        <taxon>Pleuronectoidei</taxon>
        <taxon>Scophthalmidae</taxon>
        <taxon>Scophthalmus</taxon>
    </lineage>
</organism>
<dbReference type="EMBL" id="VEVO01000021">
    <property type="protein sequence ID" value="KAF0024659.1"/>
    <property type="molecule type" value="Genomic_DNA"/>
</dbReference>
<comment type="caution">
    <text evidence="3">The sequence shown here is derived from an EMBL/GenBank/DDBJ whole genome shotgun (WGS) entry which is preliminary data.</text>
</comment>
<dbReference type="PROSITE" id="PS51497">
    <property type="entry name" value="UMA"/>
    <property type="match status" value="1"/>
</dbReference>
<gene>
    <name evidence="3" type="ORF">F2P81_023461</name>
</gene>
<evidence type="ECO:0000256" key="1">
    <source>
        <dbReference type="SAM" id="MobiDB-lite"/>
    </source>
</evidence>
<dbReference type="PANTHER" id="PTHR36291">
    <property type="entry name" value="UBAP1-MVB12-ASSOCIATED (UMA)-DOMAIN CONTAINING PROTEIN 1"/>
    <property type="match status" value="1"/>
</dbReference>
<evidence type="ECO:0000259" key="2">
    <source>
        <dbReference type="PROSITE" id="PS51497"/>
    </source>
</evidence>
<accession>A0A6A4RWH6</accession>
<name>A0A6A4RWH6_SCOMX</name>
<dbReference type="InterPro" id="IPR023340">
    <property type="entry name" value="UMA"/>
</dbReference>
<evidence type="ECO:0000313" key="3">
    <source>
        <dbReference type="EMBL" id="KAF0024659.1"/>
    </source>
</evidence>
<sequence length="322" mass="35223">MKCRGAESLPLAPLSSQQHRRSRHTAHGCTLKTLSGHKHGKLLTVAERCATASPPPNEHELGVRRRNVESYVKGQSNVDDSRENGHLNCELAADNTDLFNAPDEAHRFVDVLRQHRAVYSRFGDIQYCCHVHSLLAVALLNSGTKLHSAGNVSPCAFMLRGSTNGCHILRFPNRPVMFSFLGLRKDSKKSTSDKEADGGFVIIGETVEEQRRKMQSINIAHPSTNVIVQPSRSSYTLPAPPSNSIHTAMPTTGQVAGPSSAEAASSLPDVLGDIPFTLAPHVLTMQTGFQLIPDVLLSRDINYNLANFQYDFTLENSVLHNA</sequence>
<reference evidence="3 4" key="1">
    <citation type="submission" date="2019-06" db="EMBL/GenBank/DDBJ databases">
        <title>Draft genomes of female and male turbot (Scophthalmus maximus).</title>
        <authorList>
            <person name="Xu H."/>
            <person name="Xu X.-W."/>
            <person name="Shao C."/>
            <person name="Chen S."/>
        </authorList>
    </citation>
    <scope>NUCLEOTIDE SEQUENCE [LARGE SCALE GENOMIC DNA]</scope>
    <source>
        <strain evidence="3">Ysfricsl-2016a</strain>
        <tissue evidence="3">Blood</tissue>
    </source>
</reference>
<dbReference type="PANTHER" id="PTHR36291:SF1">
    <property type="entry name" value="UBAP1-MVB12-ASSOCIATED (UMA)-DOMAIN CONTAINING PROTEIN 1"/>
    <property type="match status" value="1"/>
</dbReference>
<dbReference type="InterPro" id="IPR053292">
    <property type="entry name" value="UBAP1-MVB12_assoc_domain"/>
</dbReference>
<dbReference type="Proteomes" id="UP000438429">
    <property type="component" value="Unassembled WGS sequence"/>
</dbReference>
<dbReference type="AlphaFoldDB" id="A0A6A4RWH6"/>
<evidence type="ECO:0000313" key="4">
    <source>
        <dbReference type="Proteomes" id="UP000438429"/>
    </source>
</evidence>
<feature type="region of interest" description="Disordered" evidence="1">
    <location>
        <begin position="1"/>
        <end position="30"/>
    </location>
</feature>
<feature type="domain" description="UMA" evidence="2">
    <location>
        <begin position="271"/>
        <end position="319"/>
    </location>
</feature>
<protein>
    <recommendedName>
        <fullName evidence="2">UMA domain-containing protein</fullName>
    </recommendedName>
</protein>
<proteinExistence type="predicted"/>